<feature type="transmembrane region" description="Helical" evidence="14">
    <location>
        <begin position="748"/>
        <end position="773"/>
    </location>
</feature>
<keyword evidence="3" id="KW-0716">Sensory transduction</keyword>
<feature type="domain" description="G-protein coupled receptors family 1 profile" evidence="15">
    <location>
        <begin position="396"/>
        <end position="646"/>
    </location>
</feature>
<keyword evidence="5" id="KW-0552">Olfaction</keyword>
<dbReference type="Gene3D" id="1.20.1070.10">
    <property type="entry name" value="Rhodopsin 7-helix transmembrane proteins"/>
    <property type="match status" value="3"/>
</dbReference>
<dbReference type="FunFam" id="1.20.1070.10:FF:000001">
    <property type="entry name" value="Olfactory receptor"/>
    <property type="match status" value="2"/>
</dbReference>
<dbReference type="GO" id="GO:0004984">
    <property type="term" value="F:olfactory receptor activity"/>
    <property type="evidence" value="ECO:0007669"/>
    <property type="project" value="InterPro"/>
</dbReference>
<feature type="transmembrane region" description="Helical" evidence="14">
    <location>
        <begin position="552"/>
        <end position="576"/>
    </location>
</feature>
<gene>
    <name evidence="16" type="primary">Or6n1_7</name>
    <name evidence="16" type="ORF">GTO95_0003873</name>
</gene>
<evidence type="ECO:0000256" key="14">
    <source>
        <dbReference type="SAM" id="Phobius"/>
    </source>
</evidence>
<reference evidence="16" key="1">
    <citation type="journal article" date="2021" name="Cell">
        <title>Tracing the genetic footprints of vertebrate landing in non-teleost ray-finned fishes.</title>
        <authorList>
            <person name="Bi X."/>
            <person name="Wang K."/>
            <person name="Yang L."/>
            <person name="Pan H."/>
            <person name="Jiang H."/>
            <person name="Wei Q."/>
            <person name="Fang M."/>
            <person name="Yu H."/>
            <person name="Zhu C."/>
            <person name="Cai Y."/>
            <person name="He Y."/>
            <person name="Gan X."/>
            <person name="Zeng H."/>
            <person name="Yu D."/>
            <person name="Zhu Y."/>
            <person name="Jiang H."/>
            <person name="Qiu Q."/>
            <person name="Yang H."/>
            <person name="Zhang Y.E."/>
            <person name="Wang W."/>
            <person name="Zhu M."/>
            <person name="He S."/>
            <person name="Zhang G."/>
        </authorList>
    </citation>
    <scope>NUCLEOTIDE SEQUENCE</scope>
    <source>
        <strain evidence="16">Allg_001</strain>
    </source>
</reference>
<feature type="transmembrane region" description="Helical" evidence="14">
    <location>
        <begin position="995"/>
        <end position="1015"/>
    </location>
</feature>
<evidence type="ECO:0000256" key="12">
    <source>
        <dbReference type="ARBA" id="ARBA00023224"/>
    </source>
</evidence>
<proteinExistence type="inferred from homology"/>
<feature type="transmembrane region" description="Helical" evidence="14">
    <location>
        <begin position="102"/>
        <end position="124"/>
    </location>
</feature>
<feature type="transmembrane region" description="Helical" evidence="14">
    <location>
        <begin position="206"/>
        <end position="233"/>
    </location>
</feature>
<dbReference type="SMART" id="SM01381">
    <property type="entry name" value="7TM_GPCR_Srsx"/>
    <property type="match status" value="1"/>
</dbReference>
<accession>A0A8J7TF39</accession>
<feature type="non-terminal residue" evidence="16">
    <location>
        <position position="1040"/>
    </location>
</feature>
<feature type="transmembrane region" description="Helical" evidence="14">
    <location>
        <begin position="381"/>
        <end position="406"/>
    </location>
</feature>
<dbReference type="AlphaFoldDB" id="A0A8J7TF39"/>
<evidence type="ECO:0000256" key="6">
    <source>
        <dbReference type="ARBA" id="ARBA00022989"/>
    </source>
</evidence>
<dbReference type="Proteomes" id="UP000736164">
    <property type="component" value="Unassembled WGS sequence"/>
</dbReference>
<evidence type="ECO:0000256" key="4">
    <source>
        <dbReference type="ARBA" id="ARBA00022692"/>
    </source>
</evidence>
<feature type="transmembrane region" description="Helical" evidence="14">
    <location>
        <begin position="62"/>
        <end position="82"/>
    </location>
</feature>
<feature type="transmembrane region" description="Helical" evidence="14">
    <location>
        <begin position="779"/>
        <end position="798"/>
    </location>
</feature>
<evidence type="ECO:0000313" key="16">
    <source>
        <dbReference type="EMBL" id="MBN3321139.1"/>
    </source>
</evidence>
<keyword evidence="6 14" id="KW-1133">Transmembrane helix</keyword>
<evidence type="ECO:0000256" key="7">
    <source>
        <dbReference type="ARBA" id="ARBA00023040"/>
    </source>
</evidence>
<dbReference type="GO" id="GO:0004930">
    <property type="term" value="F:G protein-coupled receptor activity"/>
    <property type="evidence" value="ECO:0007669"/>
    <property type="project" value="UniProtKB-KW"/>
</dbReference>
<evidence type="ECO:0000256" key="13">
    <source>
        <dbReference type="RuleBase" id="RU000688"/>
    </source>
</evidence>
<comment type="caution">
    <text evidence="16">The sequence shown here is derived from an EMBL/GenBank/DDBJ whole genome shotgun (WGS) entry which is preliminary data.</text>
</comment>
<dbReference type="InterPro" id="IPR050939">
    <property type="entry name" value="Olfactory_GPCR1"/>
</dbReference>
<dbReference type="FunFam" id="1.20.1070.10:FF:000024">
    <property type="entry name" value="Olfactory receptor"/>
    <property type="match status" value="1"/>
</dbReference>
<dbReference type="PRINTS" id="PR00237">
    <property type="entry name" value="GPCRRHODOPSN"/>
</dbReference>
<dbReference type="PANTHER" id="PTHR24242:SF359">
    <property type="entry name" value="ODORANT RECEPTOR-RELATED"/>
    <property type="match status" value="1"/>
</dbReference>
<feature type="transmembrane region" description="Helical" evidence="14">
    <location>
        <begin position="496"/>
        <end position="517"/>
    </location>
</feature>
<feature type="transmembrane region" description="Helical" evidence="14">
    <location>
        <begin position="960"/>
        <end position="983"/>
    </location>
</feature>
<keyword evidence="9" id="KW-1015">Disulfide bond</keyword>
<dbReference type="GO" id="GO:0005886">
    <property type="term" value="C:plasma membrane"/>
    <property type="evidence" value="ECO:0007669"/>
    <property type="project" value="UniProtKB-SubCell"/>
</dbReference>
<evidence type="ECO:0000256" key="10">
    <source>
        <dbReference type="ARBA" id="ARBA00023170"/>
    </source>
</evidence>
<feature type="domain" description="G-protein coupled receptors family 1 profile" evidence="15">
    <location>
        <begin position="763"/>
        <end position="1013"/>
    </location>
</feature>
<dbReference type="InterPro" id="IPR000725">
    <property type="entry name" value="Olfact_rcpt"/>
</dbReference>
<keyword evidence="8 14" id="KW-0472">Membrane</keyword>
<feature type="transmembrane region" description="Helical" evidence="14">
    <location>
        <begin position="30"/>
        <end position="55"/>
    </location>
</feature>
<evidence type="ECO:0000256" key="1">
    <source>
        <dbReference type="ARBA" id="ARBA00004651"/>
    </source>
</evidence>
<sequence length="1040" mass="116892">MSNTNHTVSSVTEFIIIGFPGLQDQGNKTILFSVFLVAYLIIVLGNLLIIFIFVYDESLHTPMYILICNLAVLDISLTTITLPKMLALFLFNSSLISFNACFTQMFFFLGLGVAESFLLTVMAYDRYLAICKPLHYHDLMTKSHAIRHVMWCWVGGFLAIIIPLILALRLPFCGPDKILHCFCDHSSVLRLACANVVINSILGLTIALSVVLISLLLILLSYVMIINSVLIISTSEGRTKAFSTCTSHLLVISVFFLTAAGVYISYRIPGTSEDLRIMAAVFQNVFPPLMNPIIYCLRTKEIRDSFVKILMKRRVLALSIQGLSTCDQVLALTTFIENGFQQNLKTRTVFLDLTAAYDTVWHAEFIIVGFPGLQDQGSKTILFFVFLVSYIIIVLGNLLIILIFVFDESLHTPMYLLICSLAIVDISFTSIIVPKMLALFLLNSNFISFYACFTQMFFYMSMGTAEGFLLTVMAYDRYLAICKPLHYHNKMTNSLAIRHVVWCCIGGFLSLIIPTILAMRLPFCGPDKILHCFCDHSSVLRLACANVVINNILGLTIALCVLLIPLFLILLSYVMIIKSVLQISTSEGKSRAFSTCTSHLLVISVFFLTATCVYISYRVPGASADLRIMAAVVQNVFPPLMNPIIYCLQTKEIRNSLIKTLKKRRVFPLSRTYTQRVYVRLDPSDVFRKHINMNSRVSYHGRQVLRNFPNWNFFYKEAMSMTNYTGSSITEFIIIGFPGLQDQGSKTILFFVFLVVYLIIVLGNLLIILIFVFDKSLHTPMYVLICSLAILDISIPSITVPKMLAMFMFDSSIISFDACFAQMFLFMSLGIAEGFLLTVMAYDRYLAICNPLHYPSKMTNSLAIKHVLWCWVGGFLAKTIPTILAVRLPFCGPDKILHCWCDHSSILRLACANIVINSILGLTIALSVLLIPLFLILLSYVMIIKSVLQISSSDGRTKAFSTCTSHLLVISVFFFTAACVYISYRVPGTSVDLRIMAAVFQNVIPPLVNPIIYCLRTKEIRASLVKTLKKMERRVLPLSR</sequence>
<evidence type="ECO:0000256" key="11">
    <source>
        <dbReference type="ARBA" id="ARBA00023180"/>
    </source>
</evidence>
<evidence type="ECO:0000256" key="5">
    <source>
        <dbReference type="ARBA" id="ARBA00022725"/>
    </source>
</evidence>
<comment type="similarity">
    <text evidence="13">Belongs to the G-protein coupled receptor 1 family.</text>
</comment>
<feature type="transmembrane region" description="Helical" evidence="14">
    <location>
        <begin position="597"/>
        <end position="616"/>
    </location>
</feature>
<feature type="transmembrane region" description="Helical" evidence="14">
    <location>
        <begin position="145"/>
        <end position="168"/>
    </location>
</feature>
<dbReference type="PRINTS" id="PR00245">
    <property type="entry name" value="OLFACTORYR"/>
</dbReference>
<feature type="transmembrane region" description="Helical" evidence="14">
    <location>
        <begin position="245"/>
        <end position="265"/>
    </location>
</feature>
<evidence type="ECO:0000256" key="9">
    <source>
        <dbReference type="ARBA" id="ARBA00023157"/>
    </source>
</evidence>
<evidence type="ECO:0000256" key="8">
    <source>
        <dbReference type="ARBA" id="ARBA00023136"/>
    </source>
</evidence>
<evidence type="ECO:0000259" key="15">
    <source>
        <dbReference type="PROSITE" id="PS50262"/>
    </source>
</evidence>
<feature type="transmembrane region" description="Helical" evidence="14">
    <location>
        <begin position="930"/>
        <end position="948"/>
    </location>
</feature>
<keyword evidence="2" id="KW-1003">Cell membrane</keyword>
<dbReference type="InterPro" id="IPR000276">
    <property type="entry name" value="GPCR_Rhodpsn"/>
</dbReference>
<keyword evidence="17" id="KW-1185">Reference proteome</keyword>
<dbReference type="InterPro" id="IPR017452">
    <property type="entry name" value="GPCR_Rhodpsn_7TM"/>
</dbReference>
<feature type="transmembrane region" description="Helical" evidence="14">
    <location>
        <begin position="447"/>
        <end position="475"/>
    </location>
</feature>
<feature type="transmembrane region" description="Helical" evidence="14">
    <location>
        <begin position="862"/>
        <end position="886"/>
    </location>
</feature>
<dbReference type="SUPFAM" id="SSF81321">
    <property type="entry name" value="Family A G protein-coupled receptor-like"/>
    <property type="match status" value="3"/>
</dbReference>
<comment type="subcellular location">
    <subcellularLocation>
        <location evidence="1">Cell membrane</location>
        <topology evidence="1">Multi-pass membrane protein</topology>
    </subcellularLocation>
</comment>
<name>A0A8J7TF39_ATRSP</name>
<feature type="transmembrane region" description="Helical" evidence="14">
    <location>
        <begin position="415"/>
        <end position="441"/>
    </location>
</feature>
<feature type="non-terminal residue" evidence="16">
    <location>
        <position position="1"/>
    </location>
</feature>
<dbReference type="PANTHER" id="PTHR24242">
    <property type="entry name" value="G-PROTEIN COUPLED RECEPTOR"/>
    <property type="match status" value="1"/>
</dbReference>
<feature type="transmembrane region" description="Helical" evidence="14">
    <location>
        <begin position="819"/>
        <end position="842"/>
    </location>
</feature>
<dbReference type="Pfam" id="PF13853">
    <property type="entry name" value="7tm_4"/>
    <property type="match status" value="3"/>
</dbReference>
<evidence type="ECO:0000313" key="17">
    <source>
        <dbReference type="Proteomes" id="UP000736164"/>
    </source>
</evidence>
<evidence type="ECO:0000256" key="3">
    <source>
        <dbReference type="ARBA" id="ARBA00022606"/>
    </source>
</evidence>
<keyword evidence="11" id="KW-0325">Glycoprotein</keyword>
<keyword evidence="7 13" id="KW-0297">G-protein coupled receptor</keyword>
<dbReference type="EMBL" id="JAAWVO010053711">
    <property type="protein sequence ID" value="MBN3321139.1"/>
    <property type="molecule type" value="Genomic_DNA"/>
</dbReference>
<evidence type="ECO:0000256" key="2">
    <source>
        <dbReference type="ARBA" id="ARBA00022475"/>
    </source>
</evidence>
<dbReference type="PROSITE" id="PS00237">
    <property type="entry name" value="G_PROTEIN_RECEP_F1_1"/>
    <property type="match status" value="3"/>
</dbReference>
<dbReference type="CDD" id="cd13954">
    <property type="entry name" value="7tmA_OR"/>
    <property type="match status" value="3"/>
</dbReference>
<keyword evidence="10 13" id="KW-0675">Receptor</keyword>
<keyword evidence="4 13" id="KW-0812">Transmembrane</keyword>
<protein>
    <submittedName>
        <fullName evidence="16">OR6N1 protein</fullName>
    </submittedName>
</protein>
<feature type="domain" description="G-protein coupled receptors family 1 profile" evidence="15">
    <location>
        <begin position="45"/>
        <end position="295"/>
    </location>
</feature>
<dbReference type="PROSITE" id="PS50262">
    <property type="entry name" value="G_PROTEIN_RECEP_F1_2"/>
    <property type="match status" value="3"/>
</dbReference>
<organism evidence="16 17">
    <name type="scientific">Atractosteus spatula</name>
    <name type="common">Alligator gar</name>
    <name type="synonym">Lepisosteus spatula</name>
    <dbReference type="NCBI Taxonomy" id="7917"/>
    <lineage>
        <taxon>Eukaryota</taxon>
        <taxon>Metazoa</taxon>
        <taxon>Chordata</taxon>
        <taxon>Craniata</taxon>
        <taxon>Vertebrata</taxon>
        <taxon>Euteleostomi</taxon>
        <taxon>Actinopterygii</taxon>
        <taxon>Neopterygii</taxon>
        <taxon>Holostei</taxon>
        <taxon>Semionotiformes</taxon>
        <taxon>Lepisosteidae</taxon>
        <taxon>Atractosteus</taxon>
    </lineage>
</organism>
<keyword evidence="12 13" id="KW-0807">Transducer</keyword>